<accession>A0A4V2JFD5</accession>
<organism evidence="1 2">
    <name type="scientific">Glaciihabitans arcticus</name>
    <dbReference type="NCBI Taxonomy" id="2668039"/>
    <lineage>
        <taxon>Bacteria</taxon>
        <taxon>Bacillati</taxon>
        <taxon>Actinomycetota</taxon>
        <taxon>Actinomycetes</taxon>
        <taxon>Micrococcales</taxon>
        <taxon>Microbacteriaceae</taxon>
        <taxon>Glaciihabitans</taxon>
    </lineage>
</organism>
<dbReference type="Proteomes" id="UP000294194">
    <property type="component" value="Unassembled WGS sequence"/>
</dbReference>
<dbReference type="RefSeq" id="WP_130982478.1">
    <property type="nucleotide sequence ID" value="NZ_SISG01000001.1"/>
</dbReference>
<keyword evidence="2" id="KW-1185">Reference proteome</keyword>
<sequence length="164" mass="17298">MTPSDPPQSLATQNPVEASEAWPAHTVITEDDVIIAAVSLVRLAEICGTPCVHNDEAHPAHPHSEPSKGELASVVVAEVQSAEWRSDLRLHVTINADLSGCSTDLTETRLIGRRSGAYRASVVLECATPGAFGFATDLPADVSRGDLIVVPCQGISLLHTVKTS</sequence>
<evidence type="ECO:0000313" key="1">
    <source>
        <dbReference type="EMBL" id="TBN58359.1"/>
    </source>
</evidence>
<dbReference type="EMBL" id="SISG01000001">
    <property type="protein sequence ID" value="TBN58359.1"/>
    <property type="molecule type" value="Genomic_DNA"/>
</dbReference>
<comment type="caution">
    <text evidence="1">The sequence shown here is derived from an EMBL/GenBank/DDBJ whole genome shotgun (WGS) entry which is preliminary data.</text>
</comment>
<name>A0A4V2JFD5_9MICO</name>
<evidence type="ECO:0000313" key="2">
    <source>
        <dbReference type="Proteomes" id="UP000294194"/>
    </source>
</evidence>
<gene>
    <name evidence="1" type="ORF">EYE40_13690</name>
</gene>
<reference evidence="2" key="1">
    <citation type="submission" date="2019-02" db="EMBL/GenBank/DDBJ databases">
        <title>Glaciihabitans arcticus sp. nov., a psychrotolerant bacterium isolated from polar soil.</title>
        <authorList>
            <person name="Dahal R.H."/>
        </authorList>
    </citation>
    <scope>NUCLEOTIDE SEQUENCE [LARGE SCALE GENOMIC DNA]</scope>
    <source>
        <strain evidence="2">RP-3-7</strain>
    </source>
</reference>
<dbReference type="AlphaFoldDB" id="A0A4V2JFD5"/>
<protein>
    <submittedName>
        <fullName evidence="1">Uncharacterized protein</fullName>
    </submittedName>
</protein>
<proteinExistence type="predicted"/>